<dbReference type="KEGG" id="fgi:OP10G_1064"/>
<dbReference type="EMBL" id="CP007139">
    <property type="protein sequence ID" value="AIE84432.1"/>
    <property type="molecule type" value="Genomic_DNA"/>
</dbReference>
<dbReference type="Proteomes" id="UP000027982">
    <property type="component" value="Chromosome"/>
</dbReference>
<organism evidence="1 2">
    <name type="scientific">Fimbriimonas ginsengisoli Gsoil 348</name>
    <dbReference type="NCBI Taxonomy" id="661478"/>
    <lineage>
        <taxon>Bacteria</taxon>
        <taxon>Bacillati</taxon>
        <taxon>Armatimonadota</taxon>
        <taxon>Fimbriimonadia</taxon>
        <taxon>Fimbriimonadales</taxon>
        <taxon>Fimbriimonadaceae</taxon>
        <taxon>Fimbriimonas</taxon>
    </lineage>
</organism>
<dbReference type="AlphaFoldDB" id="A0A068NLY5"/>
<gene>
    <name evidence="1" type="ORF">OP10G_1064</name>
</gene>
<dbReference type="OrthoDB" id="514847at2"/>
<name>A0A068NLY5_FIMGI</name>
<evidence type="ECO:0000313" key="2">
    <source>
        <dbReference type="Proteomes" id="UP000027982"/>
    </source>
</evidence>
<proteinExistence type="predicted"/>
<reference evidence="1 2" key="1">
    <citation type="journal article" date="2014" name="PLoS ONE">
        <title>The first complete genome sequence of the class fimbriimonadia in the phylum armatimonadetes.</title>
        <authorList>
            <person name="Hu Z.Y."/>
            <person name="Wang Y.Z."/>
            <person name="Im W.T."/>
            <person name="Wang S.Y."/>
            <person name="Zhao G.P."/>
            <person name="Zheng H.J."/>
            <person name="Quan Z.X."/>
        </authorList>
    </citation>
    <scope>NUCLEOTIDE SEQUENCE [LARGE SCALE GENOMIC DNA]</scope>
    <source>
        <strain evidence="1">Gsoil 348</strain>
    </source>
</reference>
<dbReference type="RefSeq" id="WP_025226930.1">
    <property type="nucleotide sequence ID" value="NZ_CP007139.1"/>
</dbReference>
<accession>A0A068NLY5</accession>
<dbReference type="STRING" id="661478.OP10G_1064"/>
<protein>
    <submittedName>
        <fullName evidence="1">Uncharacterized protein</fullName>
    </submittedName>
</protein>
<sequence>MNYRKLDAALASVVDDLSYPVEVSVRTQRAPTQTEATALARLGVELPSLERPVFTATLNRKGIGFLSEEDWVLKISLCQPLQYLKPA</sequence>
<keyword evidence="2" id="KW-1185">Reference proteome</keyword>
<evidence type="ECO:0000313" key="1">
    <source>
        <dbReference type="EMBL" id="AIE84432.1"/>
    </source>
</evidence>
<dbReference type="HOGENOM" id="CLU_173794_0_0_0"/>